<keyword evidence="1" id="KW-1133">Transmembrane helix</keyword>
<reference evidence="2" key="1">
    <citation type="journal article" date="2020" name="mSystems">
        <title>Genome- and Community-Level Interaction Insights into Carbon Utilization and Element Cycling Functions of Hydrothermarchaeota in Hydrothermal Sediment.</title>
        <authorList>
            <person name="Zhou Z."/>
            <person name="Liu Y."/>
            <person name="Xu W."/>
            <person name="Pan J."/>
            <person name="Luo Z.H."/>
            <person name="Li M."/>
        </authorList>
    </citation>
    <scope>NUCLEOTIDE SEQUENCE [LARGE SCALE GENOMIC DNA]</scope>
    <source>
        <strain evidence="2">SpSt-648</strain>
    </source>
</reference>
<gene>
    <name evidence="2" type="ORF">ENU20_03740</name>
</gene>
<accession>A0A7C4NQ48</accession>
<sequence>MSIRYYFEFIALILIALLLNSSLTTPQLTTTRYYWLNVYYSDQSLTDPSSVSIIQDGFLVSSRIGITGDKIAVFKIDESGNISWSITLDSKGKSMNRIVGLGVRHVLVNTIEGYPSKIELQFLSLDGTVLTPIHLSNPHWFNIHVQAVSTFENRLFLIIAESLTQRIAVILVDNLGRVMDSRRISFRGIDLTNLKIDGLCYSRDADAVVTATVVKNKILLVSLDSWNARIKWIRTLEYSINTSNIEIRGLSCTANYYVILTNLIESGISKPYVSFVSINGEKAVHLVIEGIDNYTPISSVNYGDRIVIAGTTENPTEKPKLVLTILNSEWSVLDSIEISINNVSQYIGVEPVKDGFLIWGKSTVRNVDGLFLFKIKDIMNIPRFESLSSDSISVNVNVLDSNLSTVSFSEESFSPTSEFSRSPIASNLVIRVERVYSYVEVGESMIKPGVEEKVVDMKSVKTGSLTILLVPILIPLVVTSILLIYLTIKTKSLSSRRS</sequence>
<evidence type="ECO:0000256" key="1">
    <source>
        <dbReference type="SAM" id="Phobius"/>
    </source>
</evidence>
<feature type="transmembrane region" description="Helical" evidence="1">
    <location>
        <begin position="465"/>
        <end position="488"/>
    </location>
</feature>
<dbReference type="AlphaFoldDB" id="A0A7C4NQ48"/>
<proteinExistence type="predicted"/>
<keyword evidence="1" id="KW-0472">Membrane</keyword>
<evidence type="ECO:0000313" key="2">
    <source>
        <dbReference type="EMBL" id="HGQ74170.1"/>
    </source>
</evidence>
<name>A0A7C4NQ48_STAMA</name>
<protein>
    <submittedName>
        <fullName evidence="2">Uncharacterized protein</fullName>
    </submittedName>
</protein>
<keyword evidence="1" id="KW-0812">Transmembrane</keyword>
<dbReference type="EMBL" id="DTBP01000024">
    <property type="protein sequence ID" value="HGQ74170.1"/>
    <property type="molecule type" value="Genomic_DNA"/>
</dbReference>
<organism evidence="2">
    <name type="scientific">Staphylothermus marinus</name>
    <dbReference type="NCBI Taxonomy" id="2280"/>
    <lineage>
        <taxon>Archaea</taxon>
        <taxon>Thermoproteota</taxon>
        <taxon>Thermoprotei</taxon>
        <taxon>Desulfurococcales</taxon>
        <taxon>Desulfurococcaceae</taxon>
        <taxon>Staphylothermus</taxon>
    </lineage>
</organism>
<comment type="caution">
    <text evidence="2">The sequence shown here is derived from an EMBL/GenBank/DDBJ whole genome shotgun (WGS) entry which is preliminary data.</text>
</comment>